<dbReference type="Proteomes" id="UP000034601">
    <property type="component" value="Unassembled WGS sequence"/>
</dbReference>
<dbReference type="SMART" id="SM01321">
    <property type="entry name" value="Y1_Tnp"/>
    <property type="match status" value="1"/>
</dbReference>
<comment type="caution">
    <text evidence="2">The sequence shown here is derived from an EMBL/GenBank/DDBJ whole genome shotgun (WGS) entry which is preliminary data.</text>
</comment>
<proteinExistence type="predicted"/>
<gene>
    <name evidence="2" type="ORF">UU29_C0007G0116</name>
</gene>
<feature type="domain" description="Transposase IS200-like" evidence="1">
    <location>
        <begin position="18"/>
        <end position="154"/>
    </location>
</feature>
<name>A0A0G0U7Q6_9BACT</name>
<dbReference type="PANTHER" id="PTHR34322:SF2">
    <property type="entry name" value="TRANSPOSASE IS200-LIKE DOMAIN-CONTAINING PROTEIN"/>
    <property type="match status" value="1"/>
</dbReference>
<accession>A0A0G0U7Q6</accession>
<dbReference type="AlphaFoldDB" id="A0A0G0U7Q6"/>
<reference evidence="2 3" key="1">
    <citation type="journal article" date="2015" name="Nature">
        <title>rRNA introns, odd ribosomes, and small enigmatic genomes across a large radiation of phyla.</title>
        <authorList>
            <person name="Brown C.T."/>
            <person name="Hug L.A."/>
            <person name="Thomas B.C."/>
            <person name="Sharon I."/>
            <person name="Castelle C.J."/>
            <person name="Singh A."/>
            <person name="Wilkins M.J."/>
            <person name="Williams K.H."/>
            <person name="Banfield J.F."/>
        </authorList>
    </citation>
    <scope>NUCLEOTIDE SEQUENCE [LARGE SCALE GENOMIC DNA]</scope>
</reference>
<evidence type="ECO:0000313" key="2">
    <source>
        <dbReference type="EMBL" id="KKR83246.1"/>
    </source>
</evidence>
<dbReference type="GO" id="GO:0003677">
    <property type="term" value="F:DNA binding"/>
    <property type="evidence" value="ECO:0007669"/>
    <property type="project" value="InterPro"/>
</dbReference>
<dbReference type="InterPro" id="IPR036515">
    <property type="entry name" value="Transposase_17_sf"/>
</dbReference>
<dbReference type="PANTHER" id="PTHR34322">
    <property type="entry name" value="TRANSPOSASE, Y1_TNP DOMAIN-CONTAINING"/>
    <property type="match status" value="1"/>
</dbReference>
<dbReference type="EMBL" id="LCAB01000007">
    <property type="protein sequence ID" value="KKR83246.1"/>
    <property type="molecule type" value="Genomic_DNA"/>
</dbReference>
<dbReference type="Pfam" id="PF01797">
    <property type="entry name" value="Y1_Tnp"/>
    <property type="match status" value="1"/>
</dbReference>
<dbReference type="InterPro" id="IPR002686">
    <property type="entry name" value="Transposase_17"/>
</dbReference>
<dbReference type="Gene3D" id="3.30.70.1290">
    <property type="entry name" value="Transposase IS200-like"/>
    <property type="match status" value="1"/>
</dbReference>
<dbReference type="GO" id="GO:0004803">
    <property type="term" value="F:transposase activity"/>
    <property type="evidence" value="ECO:0007669"/>
    <property type="project" value="InterPro"/>
</dbReference>
<evidence type="ECO:0000259" key="1">
    <source>
        <dbReference type="SMART" id="SM01321"/>
    </source>
</evidence>
<sequence length="224" mass="26953">MAGIVKIKEMPYRVVPFVDLDYYHLYNRGVEKRSIFLNDRDYQRFLQTVFYYQFSDLKFRFSRRDSPLNKNFNNHPKSVEIICYCLMPNHFHLLVRQMKDGGIHKCMQRTLNSYTKYFNTKHNRVGPLLQGAFRAVPIETDLQLMHISRYIHLNPYVSHLAEDLKTYPYSSYRGFIGMEDDFLFNKQPVIDFFKNTRDYKEFVVGHGDFARELETMKHLLMEEE</sequence>
<dbReference type="GO" id="GO:0006313">
    <property type="term" value="P:DNA transposition"/>
    <property type="evidence" value="ECO:0007669"/>
    <property type="project" value="InterPro"/>
</dbReference>
<organism evidence="2 3">
    <name type="scientific">Candidatus Daviesbacteria bacterium GW2011_GWA2_40_9</name>
    <dbReference type="NCBI Taxonomy" id="1618424"/>
    <lineage>
        <taxon>Bacteria</taxon>
        <taxon>Candidatus Daviesiibacteriota</taxon>
    </lineage>
</organism>
<evidence type="ECO:0000313" key="3">
    <source>
        <dbReference type="Proteomes" id="UP000034601"/>
    </source>
</evidence>
<dbReference type="SUPFAM" id="SSF143422">
    <property type="entry name" value="Transposase IS200-like"/>
    <property type="match status" value="1"/>
</dbReference>
<protein>
    <recommendedName>
        <fullName evidence="1">Transposase IS200-like domain-containing protein</fullName>
    </recommendedName>
</protein>